<reference evidence="7 8" key="1">
    <citation type="submission" date="2024-07" db="EMBL/GenBank/DDBJ databases">
        <title>Section-level genome sequencing and comparative genomics of Aspergillus sections Usti and Cavernicolus.</title>
        <authorList>
            <consortium name="Lawrence Berkeley National Laboratory"/>
            <person name="Nybo J.L."/>
            <person name="Vesth T.C."/>
            <person name="Theobald S."/>
            <person name="Frisvad J.C."/>
            <person name="Larsen T.O."/>
            <person name="Kjaerboelling I."/>
            <person name="Rothschild-Mancinelli K."/>
            <person name="Lyhne E.K."/>
            <person name="Kogle M.E."/>
            <person name="Barry K."/>
            <person name="Clum A."/>
            <person name="Na H."/>
            <person name="Ledsgaard L."/>
            <person name="Lin J."/>
            <person name="Lipzen A."/>
            <person name="Kuo A."/>
            <person name="Riley R."/>
            <person name="Mondo S."/>
            <person name="Labutti K."/>
            <person name="Haridas S."/>
            <person name="Pangalinan J."/>
            <person name="Salamov A.A."/>
            <person name="Simmons B.A."/>
            <person name="Magnuson J.K."/>
            <person name="Chen J."/>
            <person name="Drula E."/>
            <person name="Henrissat B."/>
            <person name="Wiebenga A."/>
            <person name="Lubbers R.J."/>
            <person name="Gomes A.C."/>
            <person name="Makela M.R."/>
            <person name="Stajich J."/>
            <person name="Grigoriev I.V."/>
            <person name="Mortensen U.H."/>
            <person name="De Vries R.P."/>
            <person name="Baker S.E."/>
            <person name="Andersen M.R."/>
        </authorList>
    </citation>
    <scope>NUCLEOTIDE SEQUENCE [LARGE SCALE GENOMIC DNA]</scope>
    <source>
        <strain evidence="7 8">CBS 209.92</strain>
    </source>
</reference>
<keyword evidence="3" id="KW-0862">Zinc</keyword>
<dbReference type="Gene3D" id="2.170.270.10">
    <property type="entry name" value="SET domain"/>
    <property type="match status" value="1"/>
</dbReference>
<dbReference type="Gene3D" id="6.10.140.2220">
    <property type="match status" value="1"/>
</dbReference>
<keyword evidence="2 4" id="KW-0863">Zinc-finger</keyword>
<dbReference type="PANTHER" id="PTHR12197">
    <property type="entry name" value="HISTONE-LYSINE N-METHYLTRANSFERASE SMYD"/>
    <property type="match status" value="1"/>
</dbReference>
<gene>
    <name evidence="7" type="ORF">BJX66DRAFT_332476</name>
</gene>
<sequence>MLERFSDSMTTPGIAPRIGRGLFASADFDTGDDILHIQTPFLAILNTEKLDDTCAGCFGKRYFGKTPEEIQLRYCSSCQVPKYCDKTCQIKDWHLGHRFECSVFKALKPRVLPTNARAVLRIILRLAAPARSAYSPKELSLLHELESHSDEIRDKNPASWERITLSAMAVKHYSGTNMKLDEILEISAKLEVNSFSLTTATYDRIGMYMHPYAAIMNHDCHYNAIVGFDGPQMYVKAIRPIKDGEQIVISYVDATSHYSIRKKELLERYYFTCRCDRCLVDEQEPLAMPDAVADAYALLESNSGTYEGDKLLSTITDLTDDAWPLSNQPVVALVDEYIATLISEGEMASAMSAAALRYRYIDPNIYPEAHSLRVVHAWTLAKIAIDVSHTDVMAVLKVYGSTTADGVVHPGEESVVNPGMIAWSVLNDLVFEDHGRCVVPGLKDTIRRTYTQVHDAFLERGTDMREMDDQVHVEWKKVLRAAKSIVGDHQAMTPINAPLLPTFDSDLSDLDVW</sequence>
<dbReference type="InterPro" id="IPR001214">
    <property type="entry name" value="SET_dom"/>
</dbReference>
<dbReference type="PANTHER" id="PTHR12197:SF251">
    <property type="entry name" value="EG:BACR7C10.4 PROTEIN"/>
    <property type="match status" value="1"/>
</dbReference>
<dbReference type="EMBL" id="JBFTWV010000004">
    <property type="protein sequence ID" value="KAL2800336.1"/>
    <property type="molecule type" value="Genomic_DNA"/>
</dbReference>
<organism evidence="7 8">
    <name type="scientific">Aspergillus keveii</name>
    <dbReference type="NCBI Taxonomy" id="714993"/>
    <lineage>
        <taxon>Eukaryota</taxon>
        <taxon>Fungi</taxon>
        <taxon>Dikarya</taxon>
        <taxon>Ascomycota</taxon>
        <taxon>Pezizomycotina</taxon>
        <taxon>Eurotiomycetes</taxon>
        <taxon>Eurotiomycetidae</taxon>
        <taxon>Eurotiales</taxon>
        <taxon>Aspergillaceae</taxon>
        <taxon>Aspergillus</taxon>
        <taxon>Aspergillus subgen. Nidulantes</taxon>
    </lineage>
</organism>
<dbReference type="PROSITE" id="PS01360">
    <property type="entry name" value="ZF_MYND_1"/>
    <property type="match status" value="1"/>
</dbReference>
<name>A0ABR4GMN3_9EURO</name>
<dbReference type="Gene3D" id="1.10.220.160">
    <property type="match status" value="1"/>
</dbReference>
<comment type="caution">
    <text evidence="7">The sequence shown here is derived from an EMBL/GenBank/DDBJ whole genome shotgun (WGS) entry which is preliminary data.</text>
</comment>
<evidence type="ECO:0000256" key="2">
    <source>
        <dbReference type="ARBA" id="ARBA00022771"/>
    </source>
</evidence>
<dbReference type="PROSITE" id="PS50280">
    <property type="entry name" value="SET"/>
    <property type="match status" value="1"/>
</dbReference>
<dbReference type="Pfam" id="PF00856">
    <property type="entry name" value="SET"/>
    <property type="match status" value="1"/>
</dbReference>
<evidence type="ECO:0000313" key="8">
    <source>
        <dbReference type="Proteomes" id="UP001610563"/>
    </source>
</evidence>
<keyword evidence="8" id="KW-1185">Reference proteome</keyword>
<feature type="domain" description="SET" evidence="5">
    <location>
        <begin position="3"/>
        <end position="252"/>
    </location>
</feature>
<accession>A0ABR4GMN3</accession>
<feature type="domain" description="MYND-type" evidence="6">
    <location>
        <begin position="54"/>
        <end position="101"/>
    </location>
</feature>
<dbReference type="InterPro" id="IPR046341">
    <property type="entry name" value="SET_dom_sf"/>
</dbReference>
<evidence type="ECO:0000259" key="5">
    <source>
        <dbReference type="PROSITE" id="PS50280"/>
    </source>
</evidence>
<evidence type="ECO:0000256" key="3">
    <source>
        <dbReference type="ARBA" id="ARBA00022833"/>
    </source>
</evidence>
<evidence type="ECO:0000313" key="7">
    <source>
        <dbReference type="EMBL" id="KAL2800336.1"/>
    </source>
</evidence>
<proteinExistence type="predicted"/>
<keyword evidence="1" id="KW-0479">Metal-binding</keyword>
<evidence type="ECO:0000259" key="6">
    <source>
        <dbReference type="PROSITE" id="PS50865"/>
    </source>
</evidence>
<dbReference type="PROSITE" id="PS50865">
    <property type="entry name" value="ZF_MYND_2"/>
    <property type="match status" value="1"/>
</dbReference>
<dbReference type="InterPro" id="IPR002893">
    <property type="entry name" value="Znf_MYND"/>
</dbReference>
<evidence type="ECO:0000256" key="4">
    <source>
        <dbReference type="PROSITE-ProRule" id="PRU00134"/>
    </source>
</evidence>
<evidence type="ECO:0000256" key="1">
    <source>
        <dbReference type="ARBA" id="ARBA00022723"/>
    </source>
</evidence>
<protein>
    <submittedName>
        <fullName evidence="7">SET and MYND domain protein</fullName>
    </submittedName>
</protein>
<dbReference type="InterPro" id="IPR050869">
    <property type="entry name" value="H3K4_H4K5_MeTrfase"/>
</dbReference>
<dbReference type="Pfam" id="PF01753">
    <property type="entry name" value="zf-MYND"/>
    <property type="match status" value="1"/>
</dbReference>
<dbReference type="Proteomes" id="UP001610563">
    <property type="component" value="Unassembled WGS sequence"/>
</dbReference>
<dbReference type="SUPFAM" id="SSF82199">
    <property type="entry name" value="SET domain"/>
    <property type="match status" value="1"/>
</dbReference>